<name>A0A4Q1KFT9_9SPHN</name>
<sequence>MGIKAKRQDQMSFPKASKEKVDHRTIVAQKKRTAMRQRILDATMKVCSIQENSLPKIDDIIETARISKGGFYRYFESASDALEQLGKQTADEFSQAILPVYNVLDDPVKRACVGTMLILRRAARDPEWAGYLLRANLTDHESKLLKFIEQDMEQGIRTGQFAIADVQAASEFVMGINHTAIRVILSRKITQMDAYIDTTVAFLLHAMGTRQDAIKDVLAWSVEYFRSIDADGKW</sequence>
<accession>A0A4Q1KFT9</accession>
<dbReference type="InterPro" id="IPR036271">
    <property type="entry name" value="Tet_transcr_reg_TetR-rel_C_sf"/>
</dbReference>
<dbReference type="InterPro" id="IPR009057">
    <property type="entry name" value="Homeodomain-like_sf"/>
</dbReference>
<evidence type="ECO:0000313" key="5">
    <source>
        <dbReference type="EMBL" id="RXR28531.1"/>
    </source>
</evidence>
<dbReference type="Proteomes" id="UP000290958">
    <property type="component" value="Unassembled WGS sequence"/>
</dbReference>
<evidence type="ECO:0000313" key="6">
    <source>
        <dbReference type="Proteomes" id="UP000290958"/>
    </source>
</evidence>
<proteinExistence type="predicted"/>
<dbReference type="OrthoDB" id="9811084at2"/>
<feature type="DNA-binding region" description="H-T-H motif" evidence="2">
    <location>
        <begin position="56"/>
        <end position="75"/>
    </location>
</feature>
<dbReference type="AlphaFoldDB" id="A0A4Q1KFT9"/>
<protein>
    <submittedName>
        <fullName evidence="5">TetR/AcrR family transcriptional regulator</fullName>
    </submittedName>
</protein>
<keyword evidence="6" id="KW-1185">Reference proteome</keyword>
<evidence type="ECO:0000256" key="3">
    <source>
        <dbReference type="SAM" id="MobiDB-lite"/>
    </source>
</evidence>
<feature type="region of interest" description="Disordered" evidence="3">
    <location>
        <begin position="1"/>
        <end position="22"/>
    </location>
</feature>
<dbReference type="SUPFAM" id="SSF48498">
    <property type="entry name" value="Tetracyclin repressor-like, C-terminal domain"/>
    <property type="match status" value="1"/>
</dbReference>
<dbReference type="InterPro" id="IPR001647">
    <property type="entry name" value="HTH_TetR"/>
</dbReference>
<keyword evidence="1 2" id="KW-0238">DNA-binding</keyword>
<comment type="caution">
    <text evidence="5">The sequence shown here is derived from an EMBL/GenBank/DDBJ whole genome shotgun (WGS) entry which is preliminary data.</text>
</comment>
<evidence type="ECO:0000259" key="4">
    <source>
        <dbReference type="PROSITE" id="PS50977"/>
    </source>
</evidence>
<dbReference type="EMBL" id="SBKP01000008">
    <property type="protein sequence ID" value="RXR28531.1"/>
    <property type="molecule type" value="Genomic_DNA"/>
</dbReference>
<gene>
    <name evidence="5" type="ORF">EQG66_09035</name>
</gene>
<feature type="domain" description="HTH tetR-type" evidence="4">
    <location>
        <begin position="33"/>
        <end position="93"/>
    </location>
</feature>
<evidence type="ECO:0000256" key="1">
    <source>
        <dbReference type="ARBA" id="ARBA00023125"/>
    </source>
</evidence>
<dbReference type="Gene3D" id="1.10.357.10">
    <property type="entry name" value="Tetracycline Repressor, domain 2"/>
    <property type="match status" value="1"/>
</dbReference>
<dbReference type="PROSITE" id="PS50977">
    <property type="entry name" value="HTH_TETR_2"/>
    <property type="match status" value="1"/>
</dbReference>
<organism evidence="5 6">
    <name type="scientific">Sphingobium fluviale</name>
    <dbReference type="NCBI Taxonomy" id="2506423"/>
    <lineage>
        <taxon>Bacteria</taxon>
        <taxon>Pseudomonadati</taxon>
        <taxon>Pseudomonadota</taxon>
        <taxon>Alphaproteobacteria</taxon>
        <taxon>Sphingomonadales</taxon>
        <taxon>Sphingomonadaceae</taxon>
        <taxon>Sphingobium</taxon>
    </lineage>
</organism>
<dbReference type="SUPFAM" id="SSF46689">
    <property type="entry name" value="Homeodomain-like"/>
    <property type="match status" value="1"/>
</dbReference>
<reference evidence="6" key="1">
    <citation type="submission" date="2019-01" db="EMBL/GenBank/DDBJ databases">
        <title>Cytophagaceae bacterium strain CAR-16.</title>
        <authorList>
            <person name="Chen W.-M."/>
        </authorList>
    </citation>
    <scope>NUCLEOTIDE SEQUENCE [LARGE SCALE GENOMIC DNA]</scope>
    <source>
        <strain evidence="6">CHR27</strain>
    </source>
</reference>
<dbReference type="GO" id="GO:0003677">
    <property type="term" value="F:DNA binding"/>
    <property type="evidence" value="ECO:0007669"/>
    <property type="project" value="UniProtKB-UniRule"/>
</dbReference>
<dbReference type="RefSeq" id="WP_129404277.1">
    <property type="nucleotide sequence ID" value="NZ_SBKP01000008.1"/>
</dbReference>
<evidence type="ECO:0000256" key="2">
    <source>
        <dbReference type="PROSITE-ProRule" id="PRU00335"/>
    </source>
</evidence>